<sequence>MTDLKTLDQLYTHIMRTIVSTGVAPHYTEIASTLGLPVEEARTSLNDLMGPGKMAGYWLVPGTDVIGSFAPFNNVPTHYRITVDG</sequence>
<evidence type="ECO:0000313" key="1">
    <source>
        <dbReference type="EMBL" id="SVA68836.1"/>
    </source>
</evidence>
<dbReference type="Gene3D" id="3.30.450.410">
    <property type="match status" value="1"/>
</dbReference>
<dbReference type="InterPro" id="IPR053717">
    <property type="entry name" value="MerB_lyase_sf"/>
</dbReference>
<dbReference type="EMBL" id="UINC01016553">
    <property type="protein sequence ID" value="SVA68836.1"/>
    <property type="molecule type" value="Genomic_DNA"/>
</dbReference>
<reference evidence="1" key="1">
    <citation type="submission" date="2018-05" db="EMBL/GenBank/DDBJ databases">
        <authorList>
            <person name="Lanie J.A."/>
            <person name="Ng W.-L."/>
            <person name="Kazmierczak K.M."/>
            <person name="Andrzejewski T.M."/>
            <person name="Davidsen T.M."/>
            <person name="Wayne K.J."/>
            <person name="Tettelin H."/>
            <person name="Glass J.I."/>
            <person name="Rusch D."/>
            <person name="Podicherti R."/>
            <person name="Tsui H.-C.T."/>
            <person name="Winkler M.E."/>
        </authorList>
    </citation>
    <scope>NUCLEOTIDE SEQUENCE</scope>
</reference>
<organism evidence="1">
    <name type="scientific">marine metagenome</name>
    <dbReference type="NCBI Taxonomy" id="408172"/>
    <lineage>
        <taxon>unclassified sequences</taxon>
        <taxon>metagenomes</taxon>
        <taxon>ecological metagenomes</taxon>
    </lineage>
</organism>
<proteinExistence type="predicted"/>
<protein>
    <submittedName>
        <fullName evidence="1">Uncharacterized protein</fullName>
    </submittedName>
</protein>
<feature type="non-terminal residue" evidence="1">
    <location>
        <position position="85"/>
    </location>
</feature>
<gene>
    <name evidence="1" type="ORF">METZ01_LOCUS121690</name>
</gene>
<name>A0A381XVI5_9ZZZZ</name>
<dbReference type="AlphaFoldDB" id="A0A381XVI5"/>
<accession>A0A381XVI5</accession>